<accession>A0A438CYH5</accession>
<evidence type="ECO:0000313" key="2">
    <source>
        <dbReference type="EMBL" id="RVW28237.1"/>
    </source>
</evidence>
<comment type="caution">
    <text evidence="2">The sequence shown here is derived from an EMBL/GenBank/DDBJ whole genome shotgun (WGS) entry which is preliminary data.</text>
</comment>
<dbReference type="PANTHER" id="PTHR36402">
    <property type="entry name" value="EXPRESSED PROTEIN"/>
    <property type="match status" value="1"/>
</dbReference>
<proteinExistence type="predicted"/>
<reference evidence="2 3" key="1">
    <citation type="journal article" date="2018" name="PLoS Genet.">
        <title>Population sequencing reveals clonal diversity and ancestral inbreeding in the grapevine cultivar Chardonnay.</title>
        <authorList>
            <person name="Roach M.J."/>
            <person name="Johnson D.L."/>
            <person name="Bohlmann J."/>
            <person name="van Vuuren H.J."/>
            <person name="Jones S.J."/>
            <person name="Pretorius I.S."/>
            <person name="Schmidt S.A."/>
            <person name="Borneman A.R."/>
        </authorList>
    </citation>
    <scope>NUCLEOTIDE SEQUENCE [LARGE SCALE GENOMIC DNA]</scope>
    <source>
        <strain evidence="3">cv. Chardonnay</strain>
        <tissue evidence="2">Leaf</tissue>
    </source>
</reference>
<gene>
    <name evidence="2" type="ORF">CK203_083678</name>
</gene>
<dbReference type="AlphaFoldDB" id="A0A438CYH5"/>
<dbReference type="OrthoDB" id="1938107at2759"/>
<evidence type="ECO:0000313" key="3">
    <source>
        <dbReference type="Proteomes" id="UP000288805"/>
    </source>
</evidence>
<feature type="region of interest" description="Disordered" evidence="1">
    <location>
        <begin position="94"/>
        <end position="140"/>
    </location>
</feature>
<name>A0A438CYH5_VITVI</name>
<dbReference type="Proteomes" id="UP000288805">
    <property type="component" value="Unassembled WGS sequence"/>
</dbReference>
<dbReference type="EMBL" id="QGNW01001904">
    <property type="protein sequence ID" value="RVW28237.1"/>
    <property type="molecule type" value="Genomic_DNA"/>
</dbReference>
<organism evidence="2 3">
    <name type="scientific">Vitis vinifera</name>
    <name type="common">Grape</name>
    <dbReference type="NCBI Taxonomy" id="29760"/>
    <lineage>
        <taxon>Eukaryota</taxon>
        <taxon>Viridiplantae</taxon>
        <taxon>Streptophyta</taxon>
        <taxon>Embryophyta</taxon>
        <taxon>Tracheophyta</taxon>
        <taxon>Spermatophyta</taxon>
        <taxon>Magnoliopsida</taxon>
        <taxon>eudicotyledons</taxon>
        <taxon>Gunneridae</taxon>
        <taxon>Pentapetalae</taxon>
        <taxon>rosids</taxon>
        <taxon>Vitales</taxon>
        <taxon>Vitaceae</taxon>
        <taxon>Viteae</taxon>
        <taxon>Vitis</taxon>
    </lineage>
</organism>
<feature type="compositionally biased region" description="Pro residues" evidence="1">
    <location>
        <begin position="117"/>
        <end position="127"/>
    </location>
</feature>
<dbReference type="PANTHER" id="PTHR36402:SF1">
    <property type="entry name" value="EXPRESSED PROTEIN"/>
    <property type="match status" value="1"/>
</dbReference>
<sequence length="204" mass="23316">MAVAASRNTLQRYSAEILKPTLTQTLSLRFNSTSTHSTHQDHTYTDPNSFIGSWTAPADPKVAQAKLTGLRRDYAKKVKELRLQYIHEVELQRRTSAVRTRPSAKLLAVPKPRSRPPKPPPPRPEPPSARFSRRSSAKPWIPGGKTKVIGVWVESRDRNKGLFNDVEQSNQAIKLIHTSTNWARVYIEDHSMPMIDHVDWWCFK</sequence>
<protein>
    <submittedName>
        <fullName evidence="2">Uncharacterized protein</fullName>
    </submittedName>
</protein>
<evidence type="ECO:0000256" key="1">
    <source>
        <dbReference type="SAM" id="MobiDB-lite"/>
    </source>
</evidence>